<dbReference type="GO" id="GO:0140114">
    <property type="term" value="P:cellular detoxification of fluoride"/>
    <property type="evidence" value="ECO:0007669"/>
    <property type="project" value="UniProtKB-UniRule"/>
</dbReference>
<keyword evidence="12" id="KW-1185">Reference proteome</keyword>
<organism evidence="11 12">
    <name type="scientific">Solicola gregarius</name>
    <dbReference type="NCBI Taxonomy" id="2908642"/>
    <lineage>
        <taxon>Bacteria</taxon>
        <taxon>Bacillati</taxon>
        <taxon>Actinomycetota</taxon>
        <taxon>Actinomycetes</taxon>
        <taxon>Propionibacteriales</taxon>
        <taxon>Nocardioidaceae</taxon>
        <taxon>Solicola</taxon>
    </lineage>
</organism>
<protein>
    <recommendedName>
        <fullName evidence="10">Fluoride-specific ion channel FluC</fullName>
    </recommendedName>
</protein>
<evidence type="ECO:0000313" key="11">
    <source>
        <dbReference type="EMBL" id="UYM06443.1"/>
    </source>
</evidence>
<evidence type="ECO:0000256" key="10">
    <source>
        <dbReference type="HAMAP-Rule" id="MF_00454"/>
    </source>
</evidence>
<comment type="subcellular location">
    <subcellularLocation>
        <location evidence="1 10">Cell membrane</location>
        <topology evidence="1 10">Multi-pass membrane protein</topology>
    </subcellularLocation>
</comment>
<feature type="transmembrane region" description="Helical" evidence="10">
    <location>
        <begin position="44"/>
        <end position="65"/>
    </location>
</feature>
<dbReference type="InterPro" id="IPR003691">
    <property type="entry name" value="FluC"/>
</dbReference>
<feature type="transmembrane region" description="Helical" evidence="10">
    <location>
        <begin position="12"/>
        <end position="32"/>
    </location>
</feature>
<dbReference type="KEGG" id="sgrg:L0C25_05035"/>
<keyword evidence="6 10" id="KW-0407">Ion channel</keyword>
<dbReference type="Proteomes" id="UP001164390">
    <property type="component" value="Chromosome"/>
</dbReference>
<evidence type="ECO:0000313" key="12">
    <source>
        <dbReference type="Proteomes" id="UP001164390"/>
    </source>
</evidence>
<feature type="binding site" evidence="10">
    <location>
        <position position="87"/>
    </location>
    <ligand>
        <name>Na(+)</name>
        <dbReference type="ChEBI" id="CHEBI:29101"/>
        <note>structural</note>
    </ligand>
</feature>
<keyword evidence="10" id="KW-0915">Sodium</keyword>
<keyword evidence="10" id="KW-0406">Ion transport</keyword>
<reference evidence="11" key="1">
    <citation type="submission" date="2022-01" db="EMBL/GenBank/DDBJ databases">
        <title>Nocardioidaceae gen. sp. A5X3R13.</title>
        <authorList>
            <person name="Lopez Marin M.A."/>
            <person name="Uhlik O."/>
        </authorList>
    </citation>
    <scope>NUCLEOTIDE SEQUENCE</scope>
    <source>
        <strain evidence="11">A5X3R13</strain>
    </source>
</reference>
<evidence type="ECO:0000256" key="1">
    <source>
        <dbReference type="ARBA" id="ARBA00004651"/>
    </source>
</evidence>
<dbReference type="AlphaFoldDB" id="A0AA46TL55"/>
<name>A0AA46TL55_9ACTN</name>
<proteinExistence type="inferred from homology"/>
<accession>A0AA46TL55</accession>
<evidence type="ECO:0000256" key="7">
    <source>
        <dbReference type="ARBA" id="ARBA00035120"/>
    </source>
</evidence>
<comment type="function">
    <text evidence="9 10">Fluoride-specific ion channel. Important for reducing fluoride concentration in the cell, thus reducing its toxicity.</text>
</comment>
<evidence type="ECO:0000256" key="8">
    <source>
        <dbReference type="ARBA" id="ARBA00035585"/>
    </source>
</evidence>
<feature type="transmembrane region" description="Helical" evidence="10">
    <location>
        <begin position="77"/>
        <end position="97"/>
    </location>
</feature>
<keyword evidence="10" id="KW-0813">Transport</keyword>
<comment type="similarity">
    <text evidence="7 10">Belongs to the fluoride channel Fluc/FEX (TC 1.A.43) family.</text>
</comment>
<dbReference type="GO" id="GO:0046872">
    <property type="term" value="F:metal ion binding"/>
    <property type="evidence" value="ECO:0007669"/>
    <property type="project" value="UniProtKB-KW"/>
</dbReference>
<dbReference type="EMBL" id="CP094970">
    <property type="protein sequence ID" value="UYM06443.1"/>
    <property type="molecule type" value="Genomic_DNA"/>
</dbReference>
<evidence type="ECO:0000256" key="9">
    <source>
        <dbReference type="ARBA" id="ARBA00049940"/>
    </source>
</evidence>
<dbReference type="PANTHER" id="PTHR28259">
    <property type="entry name" value="FLUORIDE EXPORT PROTEIN 1-RELATED"/>
    <property type="match status" value="1"/>
</dbReference>
<evidence type="ECO:0000256" key="3">
    <source>
        <dbReference type="ARBA" id="ARBA00022692"/>
    </source>
</evidence>
<dbReference type="HAMAP" id="MF_00454">
    <property type="entry name" value="FluC"/>
    <property type="match status" value="1"/>
</dbReference>
<evidence type="ECO:0000256" key="6">
    <source>
        <dbReference type="ARBA" id="ARBA00023303"/>
    </source>
</evidence>
<gene>
    <name evidence="10" type="primary">fluC</name>
    <name evidence="10" type="synonym">crcB</name>
    <name evidence="11" type="ORF">L0C25_05035</name>
</gene>
<sequence>MTAPASYGRDLAYASVLVVVGGIAGTLCRYGTAQALPTFHGWPVATMLVNVVGAFALGLLIERLAAIGPGSARLRHVRLLAGTGFLGSFTTYSSLAVETERLIGDGAYGTGVGYLVATLALGLVACLGGVAVASRPRRYARAAR</sequence>
<keyword evidence="3 10" id="KW-0812">Transmembrane</keyword>
<comment type="catalytic activity">
    <reaction evidence="8">
        <text>fluoride(in) = fluoride(out)</text>
        <dbReference type="Rhea" id="RHEA:76159"/>
        <dbReference type="ChEBI" id="CHEBI:17051"/>
    </reaction>
    <physiologicalReaction direction="left-to-right" evidence="8">
        <dbReference type="Rhea" id="RHEA:76160"/>
    </physiologicalReaction>
</comment>
<keyword evidence="4 10" id="KW-1133">Transmembrane helix</keyword>
<dbReference type="RefSeq" id="WP_271635346.1">
    <property type="nucleotide sequence ID" value="NZ_CP094970.1"/>
</dbReference>
<feature type="transmembrane region" description="Helical" evidence="10">
    <location>
        <begin position="112"/>
        <end position="134"/>
    </location>
</feature>
<comment type="activity regulation">
    <text evidence="10">Na(+) is not transported, but it plays an essential structural role and its presence is essential for fluoride channel function.</text>
</comment>
<evidence type="ECO:0000256" key="5">
    <source>
        <dbReference type="ARBA" id="ARBA00023136"/>
    </source>
</evidence>
<dbReference type="GO" id="GO:0005886">
    <property type="term" value="C:plasma membrane"/>
    <property type="evidence" value="ECO:0007669"/>
    <property type="project" value="UniProtKB-SubCell"/>
</dbReference>
<keyword evidence="2 10" id="KW-1003">Cell membrane</keyword>
<dbReference type="PANTHER" id="PTHR28259:SF1">
    <property type="entry name" value="FLUORIDE EXPORT PROTEIN 1-RELATED"/>
    <property type="match status" value="1"/>
</dbReference>
<keyword evidence="10" id="KW-0479">Metal-binding</keyword>
<dbReference type="Pfam" id="PF02537">
    <property type="entry name" value="CRCB"/>
    <property type="match status" value="1"/>
</dbReference>
<dbReference type="GO" id="GO:0062054">
    <property type="term" value="F:fluoride channel activity"/>
    <property type="evidence" value="ECO:0007669"/>
    <property type="project" value="UniProtKB-UniRule"/>
</dbReference>
<keyword evidence="5 10" id="KW-0472">Membrane</keyword>
<evidence type="ECO:0000256" key="4">
    <source>
        <dbReference type="ARBA" id="ARBA00022989"/>
    </source>
</evidence>
<feature type="binding site" evidence="10">
    <location>
        <position position="90"/>
    </location>
    <ligand>
        <name>Na(+)</name>
        <dbReference type="ChEBI" id="CHEBI:29101"/>
        <note>structural</note>
    </ligand>
</feature>
<evidence type="ECO:0000256" key="2">
    <source>
        <dbReference type="ARBA" id="ARBA00022475"/>
    </source>
</evidence>